<feature type="domain" description="ATPase AAA-type core" evidence="1">
    <location>
        <begin position="2"/>
        <end position="42"/>
    </location>
</feature>
<evidence type="ECO:0000313" key="2">
    <source>
        <dbReference type="EMBL" id="UQX12624.1"/>
    </source>
</evidence>
<dbReference type="GO" id="GO:0005524">
    <property type="term" value="F:ATP binding"/>
    <property type="evidence" value="ECO:0007669"/>
    <property type="project" value="UniProtKB-KW"/>
</dbReference>
<dbReference type="RefSeq" id="WP_219066593.1">
    <property type="nucleotide sequence ID" value="NZ_CAJUXY010000009.1"/>
</dbReference>
<evidence type="ECO:0000259" key="1">
    <source>
        <dbReference type="Pfam" id="PF13304"/>
    </source>
</evidence>
<dbReference type="Proteomes" id="UP001056610">
    <property type="component" value="Chromosome"/>
</dbReference>
<sequence>MIEEPENHLSHTNLRRLLARVADLASRDEQLFITAHSSYVLNRIGVDGLQLVGARGITALAGLPQDTVAYFKKLPGYDTLRIAWPGG</sequence>
<keyword evidence="2" id="KW-0067">ATP-binding</keyword>
<dbReference type="EMBL" id="CP097320">
    <property type="protein sequence ID" value="UQX12624.1"/>
    <property type="molecule type" value="Genomic_DNA"/>
</dbReference>
<dbReference type="Pfam" id="PF13304">
    <property type="entry name" value="AAA_21"/>
    <property type="match status" value="1"/>
</dbReference>
<evidence type="ECO:0000313" key="3">
    <source>
        <dbReference type="Proteomes" id="UP001056610"/>
    </source>
</evidence>
<reference evidence="2" key="1">
    <citation type="submission" date="2022-05" db="EMBL/GenBank/DDBJ databases">
        <title>A methanotrophic Mycobacterium dominates a cave microbial ecosystem.</title>
        <authorList>
            <person name="Van Spanning R.J.M."/>
            <person name="Guan Q."/>
            <person name="Melkonian C."/>
            <person name="Gallant J."/>
            <person name="Polerecky L."/>
            <person name="Flot J.-F."/>
            <person name="Brandt B.W."/>
            <person name="Braster M."/>
            <person name="Iturbe Espinoza P."/>
            <person name="Aerts J."/>
            <person name="Meima-Franke M."/>
            <person name="Piersma S.R."/>
            <person name="Bunduc C."/>
            <person name="Ummels R."/>
            <person name="Pain A."/>
            <person name="Fleming E.J."/>
            <person name="van der Wel N."/>
            <person name="Gherman V.D."/>
            <person name="Sarbu S.M."/>
            <person name="Bodelier P.L.E."/>
            <person name="Bitter W."/>
        </authorList>
    </citation>
    <scope>NUCLEOTIDE SEQUENCE</scope>
    <source>
        <strain evidence="2">Sulfur Cave</strain>
    </source>
</reference>
<accession>A0ABY4QS71</accession>
<dbReference type="InterPro" id="IPR003959">
    <property type="entry name" value="ATPase_AAA_core"/>
</dbReference>
<name>A0ABY4QS71_9MYCO</name>
<keyword evidence="2" id="KW-0547">Nucleotide-binding</keyword>
<keyword evidence="3" id="KW-1185">Reference proteome</keyword>
<organism evidence="2 3">
    <name type="scientific">Candidatus Mycobacterium methanotrophicum</name>
    <dbReference type="NCBI Taxonomy" id="2943498"/>
    <lineage>
        <taxon>Bacteria</taxon>
        <taxon>Bacillati</taxon>
        <taxon>Actinomycetota</taxon>
        <taxon>Actinomycetes</taxon>
        <taxon>Mycobacteriales</taxon>
        <taxon>Mycobacteriaceae</taxon>
        <taxon>Mycobacterium</taxon>
    </lineage>
</organism>
<proteinExistence type="predicted"/>
<gene>
    <name evidence="2" type="ORF">M5I08_10630</name>
</gene>
<protein>
    <submittedName>
        <fullName evidence="2">ATP-binding protein</fullName>
    </submittedName>
</protein>